<dbReference type="Proteomes" id="UP000235672">
    <property type="component" value="Unassembled WGS sequence"/>
</dbReference>
<dbReference type="PANTHER" id="PTHR31531">
    <property type="entry name" value="E3 UBIQUITIN-PROTEIN LIGASE E3D FAMILY MEMBER"/>
    <property type="match status" value="1"/>
</dbReference>
<dbReference type="GO" id="GO:0043161">
    <property type="term" value="P:proteasome-mediated ubiquitin-dependent protein catabolic process"/>
    <property type="evidence" value="ECO:0007669"/>
    <property type="project" value="TreeGrafter"/>
</dbReference>
<dbReference type="GO" id="GO:0031624">
    <property type="term" value="F:ubiquitin conjugating enzyme binding"/>
    <property type="evidence" value="ECO:0007669"/>
    <property type="project" value="TreeGrafter"/>
</dbReference>
<dbReference type="GO" id="GO:0006513">
    <property type="term" value="P:protein monoubiquitination"/>
    <property type="evidence" value="ECO:0007669"/>
    <property type="project" value="TreeGrafter"/>
</dbReference>
<keyword evidence="2" id="KW-1185">Reference proteome</keyword>
<dbReference type="GO" id="GO:0000151">
    <property type="term" value="C:ubiquitin ligase complex"/>
    <property type="evidence" value="ECO:0007669"/>
    <property type="project" value="TreeGrafter"/>
</dbReference>
<dbReference type="GO" id="GO:0030332">
    <property type="term" value="F:cyclin binding"/>
    <property type="evidence" value="ECO:0007669"/>
    <property type="project" value="TreeGrafter"/>
</dbReference>
<dbReference type="GO" id="GO:0061630">
    <property type="term" value="F:ubiquitin protein ligase activity"/>
    <property type="evidence" value="ECO:0007669"/>
    <property type="project" value="TreeGrafter"/>
</dbReference>
<dbReference type="STRING" id="1745343.A0A2J6QJN8"/>
<proteinExistence type="predicted"/>
<dbReference type="OrthoDB" id="66510at2759"/>
<sequence>MSPAKPLMYAELLSNIRQISVIVALEEPCDLTTKVELSADGRRFILHHGGEKSSLGLPERVPPSFQLPNPVSGAKELTWRLPLAGQPTHPSLDTMQSDSAPWSAKLLGEDLEFMCRACGVVIVKRGTIRTWKDLPSENWAEMMDFWHCHKPDVPEASDSSPTDEGVEHSAANRGYGAHTTFAPSPGIGFVDLTTFLLSEIDMQNIQVR</sequence>
<accession>A0A2J6QJN8</accession>
<dbReference type="GO" id="GO:0005634">
    <property type="term" value="C:nucleus"/>
    <property type="evidence" value="ECO:0007669"/>
    <property type="project" value="TreeGrafter"/>
</dbReference>
<organism evidence="1 2">
    <name type="scientific">Hyaloscypha hepaticicola</name>
    <dbReference type="NCBI Taxonomy" id="2082293"/>
    <lineage>
        <taxon>Eukaryota</taxon>
        <taxon>Fungi</taxon>
        <taxon>Dikarya</taxon>
        <taxon>Ascomycota</taxon>
        <taxon>Pezizomycotina</taxon>
        <taxon>Leotiomycetes</taxon>
        <taxon>Helotiales</taxon>
        <taxon>Hyaloscyphaceae</taxon>
        <taxon>Hyaloscypha</taxon>
    </lineage>
</organism>
<dbReference type="InterPro" id="IPR019193">
    <property type="entry name" value="UBQ-conj_enz_E2-bd_prot"/>
</dbReference>
<dbReference type="GO" id="GO:0051865">
    <property type="term" value="P:protein autoubiquitination"/>
    <property type="evidence" value="ECO:0007669"/>
    <property type="project" value="TreeGrafter"/>
</dbReference>
<name>A0A2J6QJN8_9HELO</name>
<evidence type="ECO:0000313" key="2">
    <source>
        <dbReference type="Proteomes" id="UP000235672"/>
    </source>
</evidence>
<evidence type="ECO:0000313" key="1">
    <source>
        <dbReference type="EMBL" id="PMD26473.1"/>
    </source>
</evidence>
<dbReference type="GO" id="GO:0000209">
    <property type="term" value="P:protein polyubiquitination"/>
    <property type="evidence" value="ECO:0007669"/>
    <property type="project" value="TreeGrafter"/>
</dbReference>
<dbReference type="EMBL" id="KZ613467">
    <property type="protein sequence ID" value="PMD26473.1"/>
    <property type="molecule type" value="Genomic_DNA"/>
</dbReference>
<dbReference type="GO" id="GO:0005829">
    <property type="term" value="C:cytosol"/>
    <property type="evidence" value="ECO:0007669"/>
    <property type="project" value="TreeGrafter"/>
</dbReference>
<dbReference type="PANTHER" id="PTHR31531:SF2">
    <property type="entry name" value="E3 UBIQUITIN-PROTEIN LIGASE E3D"/>
    <property type="match status" value="1"/>
</dbReference>
<reference evidence="1 2" key="1">
    <citation type="submission" date="2016-05" db="EMBL/GenBank/DDBJ databases">
        <title>A degradative enzymes factory behind the ericoid mycorrhizal symbiosis.</title>
        <authorList>
            <consortium name="DOE Joint Genome Institute"/>
            <person name="Martino E."/>
            <person name="Morin E."/>
            <person name="Grelet G."/>
            <person name="Kuo A."/>
            <person name="Kohler A."/>
            <person name="Daghino S."/>
            <person name="Barry K."/>
            <person name="Choi C."/>
            <person name="Cichocki N."/>
            <person name="Clum A."/>
            <person name="Copeland A."/>
            <person name="Hainaut M."/>
            <person name="Haridas S."/>
            <person name="Labutti K."/>
            <person name="Lindquist E."/>
            <person name="Lipzen A."/>
            <person name="Khouja H.-R."/>
            <person name="Murat C."/>
            <person name="Ohm R."/>
            <person name="Olson A."/>
            <person name="Spatafora J."/>
            <person name="Veneault-Fourrey C."/>
            <person name="Henrissat B."/>
            <person name="Grigoriev I."/>
            <person name="Martin F."/>
            <person name="Perotto S."/>
        </authorList>
    </citation>
    <scope>NUCLEOTIDE SEQUENCE [LARGE SCALE GENOMIC DNA]</scope>
    <source>
        <strain evidence="1 2">UAMH 7357</strain>
    </source>
</reference>
<protein>
    <submittedName>
        <fullName evidence="1">Uncharacterized protein</fullName>
    </submittedName>
</protein>
<dbReference type="AlphaFoldDB" id="A0A2J6QJN8"/>
<dbReference type="Pfam" id="PF09814">
    <property type="entry name" value="HECT_2"/>
    <property type="match status" value="1"/>
</dbReference>
<gene>
    <name evidence="1" type="ORF">NA56DRAFT_286269</name>
</gene>